<evidence type="ECO:0000256" key="1">
    <source>
        <dbReference type="ARBA" id="ARBA00004123"/>
    </source>
</evidence>
<evidence type="ECO:0000256" key="5">
    <source>
        <dbReference type="ARBA" id="ARBA00023242"/>
    </source>
</evidence>
<dbReference type="Pfam" id="PF06220">
    <property type="entry name" value="zf-U1"/>
    <property type="match status" value="1"/>
</dbReference>
<feature type="region of interest" description="Disordered" evidence="6">
    <location>
        <begin position="233"/>
        <end position="413"/>
    </location>
</feature>
<dbReference type="SMART" id="SM00451">
    <property type="entry name" value="ZnF_U1"/>
    <property type="match status" value="1"/>
</dbReference>
<feature type="domain" description="Matrin-type" evidence="8">
    <location>
        <begin position="11"/>
        <end position="42"/>
    </location>
</feature>
<gene>
    <name evidence="9" type="ORF">PMAYCL1PPCAC_02109</name>
</gene>
<dbReference type="InterPro" id="IPR000690">
    <property type="entry name" value="Matrin/U1-C_Znf_C2H2"/>
</dbReference>
<evidence type="ECO:0000313" key="9">
    <source>
        <dbReference type="EMBL" id="GMR31914.1"/>
    </source>
</evidence>
<evidence type="ECO:0000313" key="10">
    <source>
        <dbReference type="Proteomes" id="UP001328107"/>
    </source>
</evidence>
<comment type="subcellular location">
    <subcellularLocation>
        <location evidence="1">Nucleus</location>
    </subcellularLocation>
</comment>
<name>A0AAN4Z244_9BILA</name>
<keyword evidence="2" id="KW-0479">Metal-binding</keyword>
<dbReference type="InterPro" id="IPR013085">
    <property type="entry name" value="U1-CZ_Znf_C2H2"/>
</dbReference>
<dbReference type="GO" id="GO:0008270">
    <property type="term" value="F:zinc ion binding"/>
    <property type="evidence" value="ECO:0007669"/>
    <property type="project" value="UniProtKB-KW"/>
</dbReference>
<keyword evidence="10" id="KW-1185">Reference proteome</keyword>
<comment type="caution">
    <text evidence="9">The sequence shown here is derived from an EMBL/GenBank/DDBJ whole genome shotgun (WGS) entry which is preliminary data.</text>
</comment>
<organism evidence="9 10">
    <name type="scientific">Pristionchus mayeri</name>
    <dbReference type="NCBI Taxonomy" id="1317129"/>
    <lineage>
        <taxon>Eukaryota</taxon>
        <taxon>Metazoa</taxon>
        <taxon>Ecdysozoa</taxon>
        <taxon>Nematoda</taxon>
        <taxon>Chromadorea</taxon>
        <taxon>Rhabditida</taxon>
        <taxon>Rhabditina</taxon>
        <taxon>Diplogasteromorpha</taxon>
        <taxon>Diplogasteroidea</taxon>
        <taxon>Neodiplogasteridae</taxon>
        <taxon>Pristionchus</taxon>
    </lineage>
</organism>
<dbReference type="Gene3D" id="3.30.160.60">
    <property type="entry name" value="Classic Zinc Finger"/>
    <property type="match status" value="1"/>
</dbReference>
<dbReference type="PANTHER" id="PTHR13173:SF10">
    <property type="entry name" value="WW DOMAIN-BINDING PROTEIN 4"/>
    <property type="match status" value="1"/>
</dbReference>
<dbReference type="PANTHER" id="PTHR13173">
    <property type="entry name" value="WW DOMAIN BINDING PROTEIN 4"/>
    <property type="match status" value="1"/>
</dbReference>
<protein>
    <recommendedName>
        <fullName evidence="11">WW domain-containing protein</fullName>
    </recommendedName>
</protein>
<dbReference type="PROSITE" id="PS50020">
    <property type="entry name" value="WW_DOMAIN_2"/>
    <property type="match status" value="1"/>
</dbReference>
<dbReference type="AlphaFoldDB" id="A0AAN4Z244"/>
<keyword evidence="5" id="KW-0539">Nucleus</keyword>
<dbReference type="SUPFAM" id="SSF51045">
    <property type="entry name" value="WW domain"/>
    <property type="match status" value="1"/>
</dbReference>
<dbReference type="InterPro" id="IPR001202">
    <property type="entry name" value="WW_dom"/>
</dbReference>
<feature type="compositionally biased region" description="Low complexity" evidence="6">
    <location>
        <begin position="374"/>
        <end position="385"/>
    </location>
</feature>
<dbReference type="InterPro" id="IPR003604">
    <property type="entry name" value="Matrin/U1-like-C_Znf_C2H2"/>
</dbReference>
<dbReference type="InterPro" id="IPR036020">
    <property type="entry name" value="WW_dom_sf"/>
</dbReference>
<proteinExistence type="predicted"/>
<evidence type="ECO:0000259" key="8">
    <source>
        <dbReference type="PROSITE" id="PS50171"/>
    </source>
</evidence>
<dbReference type="Proteomes" id="UP001328107">
    <property type="component" value="Unassembled WGS sequence"/>
</dbReference>
<dbReference type="GO" id="GO:0071011">
    <property type="term" value="C:precatalytic spliceosome"/>
    <property type="evidence" value="ECO:0007669"/>
    <property type="project" value="TreeGrafter"/>
</dbReference>
<dbReference type="InterPro" id="IPR040023">
    <property type="entry name" value="WBP4"/>
</dbReference>
<feature type="compositionally biased region" description="Low complexity" evidence="6">
    <location>
        <begin position="282"/>
        <end position="295"/>
    </location>
</feature>
<sequence>MTEVWKSQGRKFCEMCKVWFGDNRASIEHHERGQKHQAAVKQKIRDLGKNNEKKAREAADLAATLAMMESGAAASMAAHNEGIVNGPALPERGLGIGPKVPVGGTKYLDPRQMSMQGMAEEMARRKREEEEKKAKLALTMKSSLWREDDPEDAQPLPKDDVSSIMWVETDSEDGRKYYYHMFSGATSWEVPDRFFTQKEYDRRLAEIEQRAIERAKKGLPADPSQMTMMNSRGEEISTAPEIQVAKRKKARDQEEIEAELARTQADYGSSEPSYGSAPLMPQPSAYEAPAPSYSAMPGSGGGAGELPSAEKKPRFTSMPERSGPSVFATRKERRKELRDQGGYVPKQEEGGYEGIPMPCGIPLPPVPPSGGGFTSSSGSGYTTAPAISAPVYGGEGGHGETERSDGSLMPAPFKMQKEKDFKVEEEEPEEEENVASEVLKIAASAAPFGGWTRVTKEEGVSVPYVKPVSEEQKKADERARAWRMKEEEENGIRASAPKAKEAKIEFEEKVAPVLTKKKNVGTVEFKKKSAPKSVRRRDEE</sequence>
<dbReference type="Gene3D" id="2.20.70.10">
    <property type="match status" value="1"/>
</dbReference>
<reference evidence="10" key="1">
    <citation type="submission" date="2022-10" db="EMBL/GenBank/DDBJ databases">
        <title>Genome assembly of Pristionchus species.</title>
        <authorList>
            <person name="Yoshida K."/>
            <person name="Sommer R.J."/>
        </authorList>
    </citation>
    <scope>NUCLEOTIDE SEQUENCE [LARGE SCALE GENOMIC DNA]</scope>
    <source>
        <strain evidence="10">RS5460</strain>
    </source>
</reference>
<feature type="domain" description="WW" evidence="7">
    <location>
        <begin position="166"/>
        <end position="193"/>
    </location>
</feature>
<accession>A0AAN4Z244</accession>
<keyword evidence="4" id="KW-0862">Zinc</keyword>
<dbReference type="SMART" id="SM00456">
    <property type="entry name" value="WW"/>
    <property type="match status" value="1"/>
</dbReference>
<evidence type="ECO:0000256" key="3">
    <source>
        <dbReference type="ARBA" id="ARBA00022771"/>
    </source>
</evidence>
<evidence type="ECO:0000256" key="4">
    <source>
        <dbReference type="ARBA" id="ARBA00022833"/>
    </source>
</evidence>
<evidence type="ECO:0000259" key="7">
    <source>
        <dbReference type="PROSITE" id="PS50020"/>
    </source>
</evidence>
<evidence type="ECO:0000256" key="2">
    <source>
        <dbReference type="ARBA" id="ARBA00022723"/>
    </source>
</evidence>
<feature type="compositionally biased region" description="Pro residues" evidence="6">
    <location>
        <begin position="359"/>
        <end position="368"/>
    </location>
</feature>
<dbReference type="CDD" id="cd00201">
    <property type="entry name" value="WW"/>
    <property type="match status" value="1"/>
</dbReference>
<dbReference type="EMBL" id="BTRK01000001">
    <property type="protein sequence ID" value="GMR31914.1"/>
    <property type="molecule type" value="Genomic_DNA"/>
</dbReference>
<dbReference type="PROSITE" id="PS50171">
    <property type="entry name" value="ZF_MATRIN"/>
    <property type="match status" value="1"/>
</dbReference>
<evidence type="ECO:0008006" key="11">
    <source>
        <dbReference type="Google" id="ProtNLM"/>
    </source>
</evidence>
<dbReference type="GO" id="GO:0000398">
    <property type="term" value="P:mRNA splicing, via spliceosome"/>
    <property type="evidence" value="ECO:0007669"/>
    <property type="project" value="InterPro"/>
</dbReference>
<keyword evidence="3" id="KW-0863">Zinc-finger</keyword>
<evidence type="ECO:0000256" key="6">
    <source>
        <dbReference type="SAM" id="MobiDB-lite"/>
    </source>
</evidence>
<dbReference type="PROSITE" id="PS01159">
    <property type="entry name" value="WW_DOMAIN_1"/>
    <property type="match status" value="1"/>
</dbReference>
<dbReference type="GO" id="GO:0003723">
    <property type="term" value="F:RNA binding"/>
    <property type="evidence" value="ECO:0007669"/>
    <property type="project" value="TreeGrafter"/>
</dbReference>